<dbReference type="Gene3D" id="3.10.450.40">
    <property type="match status" value="2"/>
</dbReference>
<evidence type="ECO:0000259" key="3">
    <source>
        <dbReference type="Pfam" id="PF17881"/>
    </source>
</evidence>
<gene>
    <name evidence="4" type="ORF">ACFOU2_12230</name>
</gene>
<comment type="caution">
    <text evidence="4">The sequence shown here is derived from an EMBL/GenBank/DDBJ whole genome shotgun (WGS) entry which is preliminary data.</text>
</comment>
<proteinExistence type="predicted"/>
<keyword evidence="1" id="KW-0812">Transmembrane</keyword>
<keyword evidence="1" id="KW-0472">Membrane</keyword>
<dbReference type="InterPro" id="IPR041401">
    <property type="entry name" value="TseB-like_dom"/>
</dbReference>
<dbReference type="InterPro" id="IPR025711">
    <property type="entry name" value="PepSY"/>
</dbReference>
<organism evidence="4 5">
    <name type="scientific">Bacillus songklensis</name>
    <dbReference type="NCBI Taxonomy" id="1069116"/>
    <lineage>
        <taxon>Bacteria</taxon>
        <taxon>Bacillati</taxon>
        <taxon>Bacillota</taxon>
        <taxon>Bacilli</taxon>
        <taxon>Bacillales</taxon>
        <taxon>Bacillaceae</taxon>
        <taxon>Bacillus</taxon>
    </lineage>
</organism>
<evidence type="ECO:0000313" key="4">
    <source>
        <dbReference type="EMBL" id="MFC3884214.1"/>
    </source>
</evidence>
<dbReference type="RefSeq" id="WP_377915450.1">
    <property type="nucleotide sequence ID" value="NZ_JBHRZT010000052.1"/>
</dbReference>
<protein>
    <submittedName>
        <fullName evidence="4">DUF5590 domain-containing protein</fullName>
    </submittedName>
</protein>
<evidence type="ECO:0000259" key="2">
    <source>
        <dbReference type="Pfam" id="PF03413"/>
    </source>
</evidence>
<dbReference type="Pfam" id="PF03413">
    <property type="entry name" value="PepSY"/>
    <property type="match status" value="1"/>
</dbReference>
<sequence>MKKWGIIIIVFIILAGLGMTNVYFKSVESKRDAEGQAVQKAKKVYDLNEIISTQTYYGSHTYYIIKAKNKKNEKVIIWVPKNDKKRDMIVKKENSGMSREEVISLVQKERHPEKIKSVRLGMENDLPLWEITYVNQDNSFTYYYVNFQTGEFLKRYSIYQTS</sequence>
<name>A0ABV8B3T7_9BACI</name>
<evidence type="ECO:0000256" key="1">
    <source>
        <dbReference type="SAM" id="Phobius"/>
    </source>
</evidence>
<reference evidence="5" key="1">
    <citation type="journal article" date="2019" name="Int. J. Syst. Evol. Microbiol.">
        <title>The Global Catalogue of Microorganisms (GCM) 10K type strain sequencing project: providing services to taxonomists for standard genome sequencing and annotation.</title>
        <authorList>
            <consortium name="The Broad Institute Genomics Platform"/>
            <consortium name="The Broad Institute Genome Sequencing Center for Infectious Disease"/>
            <person name="Wu L."/>
            <person name="Ma J."/>
        </authorList>
    </citation>
    <scope>NUCLEOTIDE SEQUENCE [LARGE SCALE GENOMIC DNA]</scope>
    <source>
        <strain evidence="5">CCUG 61889</strain>
    </source>
</reference>
<keyword evidence="5" id="KW-1185">Reference proteome</keyword>
<evidence type="ECO:0000313" key="5">
    <source>
        <dbReference type="Proteomes" id="UP001595752"/>
    </source>
</evidence>
<dbReference type="InterPro" id="IPR046350">
    <property type="entry name" value="Cystatin_sf"/>
</dbReference>
<dbReference type="EMBL" id="JBHRZT010000052">
    <property type="protein sequence ID" value="MFC3884214.1"/>
    <property type="molecule type" value="Genomic_DNA"/>
</dbReference>
<dbReference type="SUPFAM" id="SSF54403">
    <property type="entry name" value="Cystatin/monellin"/>
    <property type="match status" value="2"/>
</dbReference>
<accession>A0ABV8B3T7</accession>
<feature type="transmembrane region" description="Helical" evidence="1">
    <location>
        <begin position="6"/>
        <end position="24"/>
    </location>
</feature>
<dbReference type="Proteomes" id="UP001595752">
    <property type="component" value="Unassembled WGS sequence"/>
</dbReference>
<feature type="domain" description="PepSY" evidence="2">
    <location>
        <begin position="97"/>
        <end position="155"/>
    </location>
</feature>
<dbReference type="Pfam" id="PF17881">
    <property type="entry name" value="TseB"/>
    <property type="match status" value="1"/>
</dbReference>
<feature type="domain" description="Cell wall elongation regulator TseB-like" evidence="3">
    <location>
        <begin position="36"/>
        <end position="80"/>
    </location>
</feature>
<keyword evidence="1" id="KW-1133">Transmembrane helix</keyword>